<dbReference type="PANTHER" id="PTHR43047:SF72">
    <property type="entry name" value="OSMOSENSING HISTIDINE PROTEIN KINASE SLN1"/>
    <property type="match status" value="1"/>
</dbReference>
<evidence type="ECO:0000256" key="3">
    <source>
        <dbReference type="ARBA" id="ARBA00022553"/>
    </source>
</evidence>
<evidence type="ECO:0000313" key="10">
    <source>
        <dbReference type="EMBL" id="WKD48735.1"/>
    </source>
</evidence>
<dbReference type="RefSeq" id="WP_301414508.1">
    <property type="nucleotide sequence ID" value="NZ_CP098023.1"/>
</dbReference>
<evidence type="ECO:0000256" key="4">
    <source>
        <dbReference type="ARBA" id="ARBA00022679"/>
    </source>
</evidence>
<dbReference type="EMBL" id="CP098023">
    <property type="protein sequence ID" value="WKD48735.1"/>
    <property type="molecule type" value="Genomic_DNA"/>
</dbReference>
<comment type="caution">
    <text evidence="6">Lacks conserved residue(s) required for the propagation of feature annotation.</text>
</comment>
<proteinExistence type="predicted"/>
<evidence type="ECO:0000256" key="6">
    <source>
        <dbReference type="PROSITE-ProRule" id="PRU00169"/>
    </source>
</evidence>
<dbReference type="PROSITE" id="PS50109">
    <property type="entry name" value="HIS_KIN"/>
    <property type="match status" value="1"/>
</dbReference>
<dbReference type="InterPro" id="IPR003594">
    <property type="entry name" value="HATPase_dom"/>
</dbReference>
<evidence type="ECO:0000256" key="2">
    <source>
        <dbReference type="ARBA" id="ARBA00012438"/>
    </source>
</evidence>
<dbReference type="InterPro" id="IPR013655">
    <property type="entry name" value="PAS_fold_3"/>
</dbReference>
<dbReference type="InterPro" id="IPR035965">
    <property type="entry name" value="PAS-like_dom_sf"/>
</dbReference>
<dbReference type="PROSITE" id="PS50110">
    <property type="entry name" value="RESPONSE_REGULATORY"/>
    <property type="match status" value="1"/>
</dbReference>
<keyword evidence="5" id="KW-0418">Kinase</keyword>
<evidence type="ECO:0000256" key="1">
    <source>
        <dbReference type="ARBA" id="ARBA00000085"/>
    </source>
</evidence>
<dbReference type="InterPro" id="IPR000014">
    <property type="entry name" value="PAS"/>
</dbReference>
<dbReference type="InterPro" id="IPR011006">
    <property type="entry name" value="CheY-like_superfamily"/>
</dbReference>
<dbReference type="PROSITE" id="PS50113">
    <property type="entry name" value="PAC"/>
    <property type="match status" value="1"/>
</dbReference>
<dbReference type="Gene3D" id="3.30.565.10">
    <property type="entry name" value="Histidine kinase-like ATPase, C-terminal domain"/>
    <property type="match status" value="1"/>
</dbReference>
<feature type="domain" description="Response regulatory" evidence="8">
    <location>
        <begin position="552"/>
        <end position="668"/>
    </location>
</feature>
<dbReference type="SUPFAM" id="SSF47384">
    <property type="entry name" value="Homodimeric domain of signal transducing histidine kinase"/>
    <property type="match status" value="1"/>
</dbReference>
<dbReference type="InterPro" id="IPR004358">
    <property type="entry name" value="Sig_transdc_His_kin-like_C"/>
</dbReference>
<dbReference type="InterPro" id="IPR003661">
    <property type="entry name" value="HisK_dim/P_dom"/>
</dbReference>
<sequence>MSESPVPDQPRPPFLLATPDELHLLEGDQLTRQTTYLQGLLLGAQHGLWEWHPKSGALRAQGEIWLLFAETEGQALNKLWTGEELPLVYTEERDRVRAVCQRAAGDEGCFDIIFRAYENAGQLRWLRFLGRTVAVDDGAERIVFGCCADVSAIVSRRTPYSLSGAQPLQAFSGVGDGLWEWDLNADEMVLDDACWAILGYETSPIRRIDRSAAAQWKARILSEDFSRVEQAMSEHVRGRFPLDVEFRLWRSDGSIVWVRCRGKVQLNNCGQPTRVLGTLQDVSGSRETLCRVERELQQQRAENVRRSDLLFSLSHELRTPLNAILGYSRMVELDASLNSDQRQRLGEIRRAGQHLLHLVGDVLELARIDSRRLGPSMESIRPAELVADCKRLLEPLAETRRVSLIFEPLGWESAYICADPVRYKQVVLNLVGNAVKYNRDNGRVIISFAPQAEGWLRLSILDTGKGISPERRDEVFEPFNRLGEEKGHIEGTGVGLAIAKRLTEAMGGRIDFDSQEGQGSVFWIEFPMIDAPDTLMSLPAQPEIPLQLPAGRLLLVDNRPEAASRLKEMLKETPQIQCLIATDGVEAIFMARTLNPDVLLFHNAVPGMSASDLVRILEEDSSTRATRFVLVGGDLSGGSYPALPEQFDFVQLSKVLANRLMRPGQPVA</sequence>
<dbReference type="PRINTS" id="PR00344">
    <property type="entry name" value="BCTRLSENSOR"/>
</dbReference>
<dbReference type="SUPFAM" id="SSF55874">
    <property type="entry name" value="ATPase domain of HSP90 chaperone/DNA topoisomerase II/histidine kinase"/>
    <property type="match status" value="1"/>
</dbReference>
<dbReference type="CDD" id="cd00130">
    <property type="entry name" value="PAS"/>
    <property type="match status" value="1"/>
</dbReference>
<name>A0ABY9E6T2_9GAMM</name>
<dbReference type="InterPro" id="IPR001789">
    <property type="entry name" value="Sig_transdc_resp-reg_receiver"/>
</dbReference>
<dbReference type="CDD" id="cd00156">
    <property type="entry name" value="REC"/>
    <property type="match status" value="1"/>
</dbReference>
<dbReference type="SMART" id="SM00387">
    <property type="entry name" value="HATPase_c"/>
    <property type="match status" value="1"/>
</dbReference>
<evidence type="ECO:0000256" key="5">
    <source>
        <dbReference type="ARBA" id="ARBA00022777"/>
    </source>
</evidence>
<keyword evidence="10" id="KW-0547">Nucleotide-binding</keyword>
<dbReference type="Gene3D" id="1.10.287.130">
    <property type="match status" value="1"/>
</dbReference>
<dbReference type="CDD" id="cd00082">
    <property type="entry name" value="HisKA"/>
    <property type="match status" value="1"/>
</dbReference>
<dbReference type="Pfam" id="PF08447">
    <property type="entry name" value="PAS_3"/>
    <property type="match status" value="1"/>
</dbReference>
<dbReference type="InterPro" id="IPR000700">
    <property type="entry name" value="PAS-assoc_C"/>
</dbReference>
<dbReference type="GO" id="GO:0005524">
    <property type="term" value="F:ATP binding"/>
    <property type="evidence" value="ECO:0007669"/>
    <property type="project" value="UniProtKB-KW"/>
</dbReference>
<evidence type="ECO:0000313" key="11">
    <source>
        <dbReference type="Proteomes" id="UP001321520"/>
    </source>
</evidence>
<dbReference type="Gene3D" id="3.30.450.20">
    <property type="entry name" value="PAS domain"/>
    <property type="match status" value="2"/>
</dbReference>
<gene>
    <name evidence="10" type="ORF">M8T91_12545</name>
</gene>
<dbReference type="Gene3D" id="3.40.50.2300">
    <property type="match status" value="1"/>
</dbReference>
<dbReference type="PANTHER" id="PTHR43047">
    <property type="entry name" value="TWO-COMPONENT HISTIDINE PROTEIN KINASE"/>
    <property type="match status" value="1"/>
</dbReference>
<keyword evidence="10" id="KW-0067">ATP-binding</keyword>
<feature type="domain" description="PAC" evidence="9">
    <location>
        <begin position="242"/>
        <end position="294"/>
    </location>
</feature>
<feature type="domain" description="Histidine kinase" evidence="7">
    <location>
        <begin position="312"/>
        <end position="530"/>
    </location>
</feature>
<dbReference type="SMART" id="SM00086">
    <property type="entry name" value="PAC"/>
    <property type="match status" value="2"/>
</dbReference>
<dbReference type="SUPFAM" id="SSF55785">
    <property type="entry name" value="PYP-like sensor domain (PAS domain)"/>
    <property type="match status" value="1"/>
</dbReference>
<dbReference type="Pfam" id="PF02518">
    <property type="entry name" value="HATPase_c"/>
    <property type="match status" value="1"/>
</dbReference>
<evidence type="ECO:0000259" key="9">
    <source>
        <dbReference type="PROSITE" id="PS50113"/>
    </source>
</evidence>
<keyword evidence="11" id="KW-1185">Reference proteome</keyword>
<organism evidence="10 11">
    <name type="scientific">Microbulbifer spongiae</name>
    <dbReference type="NCBI Taxonomy" id="2944933"/>
    <lineage>
        <taxon>Bacteria</taxon>
        <taxon>Pseudomonadati</taxon>
        <taxon>Pseudomonadota</taxon>
        <taxon>Gammaproteobacteria</taxon>
        <taxon>Cellvibrionales</taxon>
        <taxon>Microbulbiferaceae</taxon>
        <taxon>Microbulbifer</taxon>
    </lineage>
</organism>
<dbReference type="InterPro" id="IPR001610">
    <property type="entry name" value="PAC"/>
</dbReference>
<dbReference type="InterPro" id="IPR036890">
    <property type="entry name" value="HATPase_C_sf"/>
</dbReference>
<dbReference type="Pfam" id="PF00512">
    <property type="entry name" value="HisKA"/>
    <property type="match status" value="1"/>
</dbReference>
<evidence type="ECO:0000259" key="7">
    <source>
        <dbReference type="PROSITE" id="PS50109"/>
    </source>
</evidence>
<comment type="catalytic activity">
    <reaction evidence="1">
        <text>ATP + protein L-histidine = ADP + protein N-phospho-L-histidine.</text>
        <dbReference type="EC" id="2.7.13.3"/>
    </reaction>
</comment>
<evidence type="ECO:0000259" key="8">
    <source>
        <dbReference type="PROSITE" id="PS50110"/>
    </source>
</evidence>
<dbReference type="SUPFAM" id="SSF52172">
    <property type="entry name" value="CheY-like"/>
    <property type="match status" value="1"/>
</dbReference>
<keyword evidence="3" id="KW-0597">Phosphoprotein</keyword>
<dbReference type="InterPro" id="IPR005467">
    <property type="entry name" value="His_kinase_dom"/>
</dbReference>
<protein>
    <recommendedName>
        <fullName evidence="2">histidine kinase</fullName>
        <ecNumber evidence="2">2.7.13.3</ecNumber>
    </recommendedName>
</protein>
<dbReference type="Proteomes" id="UP001321520">
    <property type="component" value="Chromosome"/>
</dbReference>
<accession>A0ABY9E6T2</accession>
<keyword evidence="4" id="KW-0808">Transferase</keyword>
<dbReference type="SMART" id="SM00388">
    <property type="entry name" value="HisKA"/>
    <property type="match status" value="1"/>
</dbReference>
<dbReference type="InterPro" id="IPR036097">
    <property type="entry name" value="HisK_dim/P_sf"/>
</dbReference>
<dbReference type="EC" id="2.7.13.3" evidence="2"/>
<reference evidence="10 11" key="1">
    <citation type="submission" date="2022-05" db="EMBL/GenBank/DDBJ databases">
        <title>Microbulbifer sp. nov., isolated from sponge.</title>
        <authorList>
            <person name="Gao L."/>
        </authorList>
    </citation>
    <scope>NUCLEOTIDE SEQUENCE [LARGE SCALE GENOMIC DNA]</scope>
    <source>
        <strain evidence="10 11">MI-G</strain>
    </source>
</reference>